<name>A0A835JWS8_9ROSI</name>
<evidence type="ECO:0000313" key="1">
    <source>
        <dbReference type="EMBL" id="KAF9679247.1"/>
    </source>
</evidence>
<gene>
    <name evidence="1" type="ORF">SADUNF_Sadunf07G0120200</name>
</gene>
<keyword evidence="2" id="KW-1185">Reference proteome</keyword>
<reference evidence="1 2" key="1">
    <citation type="submission" date="2020-10" db="EMBL/GenBank/DDBJ databases">
        <title>Plant Genome Project.</title>
        <authorList>
            <person name="Zhang R.-G."/>
        </authorList>
    </citation>
    <scope>NUCLEOTIDE SEQUENCE [LARGE SCALE GENOMIC DNA]</scope>
    <source>
        <strain evidence="1">FAFU-HL-1</strain>
        <tissue evidence="1">Leaf</tissue>
    </source>
</reference>
<dbReference type="EMBL" id="JADGMS010000007">
    <property type="protein sequence ID" value="KAF9679247.1"/>
    <property type="molecule type" value="Genomic_DNA"/>
</dbReference>
<evidence type="ECO:0000313" key="2">
    <source>
        <dbReference type="Proteomes" id="UP000657918"/>
    </source>
</evidence>
<sequence>MVTVKLNMFGCGEVAIDGFSALAFMNAFATAGRVGWLKRSRNIVHLSPSISRIFAVNLRGRTALPFPEDCCGSFIGIANARFPPNGESNVQIHDFVGRILDGLRRSTISDIASVSNADDLDLMLCNDIKEGNEAQEKSEAVSLSLLAGVDSRCKKQISVGESLAG</sequence>
<proteinExistence type="predicted"/>
<dbReference type="AlphaFoldDB" id="A0A835JWS8"/>
<dbReference type="Gene3D" id="3.30.559.10">
    <property type="entry name" value="Chloramphenicol acetyltransferase-like domain"/>
    <property type="match status" value="1"/>
</dbReference>
<comment type="caution">
    <text evidence="1">The sequence shown here is derived from an EMBL/GenBank/DDBJ whole genome shotgun (WGS) entry which is preliminary data.</text>
</comment>
<accession>A0A835JWS8</accession>
<dbReference type="InterPro" id="IPR023213">
    <property type="entry name" value="CAT-like_dom_sf"/>
</dbReference>
<protein>
    <submittedName>
        <fullName evidence="1">Uncharacterized protein</fullName>
    </submittedName>
</protein>
<dbReference type="Proteomes" id="UP000657918">
    <property type="component" value="Unassembled WGS sequence"/>
</dbReference>
<organism evidence="1 2">
    <name type="scientific">Salix dunnii</name>
    <dbReference type="NCBI Taxonomy" id="1413687"/>
    <lineage>
        <taxon>Eukaryota</taxon>
        <taxon>Viridiplantae</taxon>
        <taxon>Streptophyta</taxon>
        <taxon>Embryophyta</taxon>
        <taxon>Tracheophyta</taxon>
        <taxon>Spermatophyta</taxon>
        <taxon>Magnoliopsida</taxon>
        <taxon>eudicotyledons</taxon>
        <taxon>Gunneridae</taxon>
        <taxon>Pentapetalae</taxon>
        <taxon>rosids</taxon>
        <taxon>fabids</taxon>
        <taxon>Malpighiales</taxon>
        <taxon>Salicaceae</taxon>
        <taxon>Saliceae</taxon>
        <taxon>Salix</taxon>
    </lineage>
</organism>